<dbReference type="Proteomes" id="UP001200741">
    <property type="component" value="Unassembled WGS sequence"/>
</dbReference>
<proteinExistence type="predicted"/>
<reference evidence="2 3" key="1">
    <citation type="submission" date="2021-12" db="EMBL/GenBank/DDBJ databases">
        <title>Genome seq of P8.</title>
        <authorList>
            <person name="Seo T."/>
        </authorList>
    </citation>
    <scope>NUCLEOTIDE SEQUENCE [LARGE SCALE GENOMIC DNA]</scope>
    <source>
        <strain evidence="2 3">P8</strain>
    </source>
</reference>
<accession>A0ABS8XQJ0</accession>
<protein>
    <recommendedName>
        <fullName evidence="4">Phage coat protein</fullName>
    </recommendedName>
</protein>
<gene>
    <name evidence="2" type="ORF">LXT13_11300</name>
</gene>
<sequence length="73" mass="7373">MDRVALAPGQACPSDAFVLLDSTQAQQIADAASAPSQLPPSADIAAAWGAGFTLVVSTYAIGRLVGAVVNFIK</sequence>
<evidence type="ECO:0008006" key="4">
    <source>
        <dbReference type="Google" id="ProtNLM"/>
    </source>
</evidence>
<feature type="transmembrane region" description="Helical" evidence="1">
    <location>
        <begin position="45"/>
        <end position="72"/>
    </location>
</feature>
<keyword evidence="1" id="KW-1133">Transmembrane helix</keyword>
<dbReference type="RefSeq" id="WP_233372033.1">
    <property type="nucleotide sequence ID" value="NZ_JAJTWU010000004.1"/>
</dbReference>
<keyword evidence="1" id="KW-0812">Transmembrane</keyword>
<dbReference type="EMBL" id="JAJTWU010000004">
    <property type="protein sequence ID" value="MCE4555011.1"/>
    <property type="molecule type" value="Genomic_DNA"/>
</dbReference>
<comment type="caution">
    <text evidence="2">The sequence shown here is derived from an EMBL/GenBank/DDBJ whole genome shotgun (WGS) entry which is preliminary data.</text>
</comment>
<evidence type="ECO:0000256" key="1">
    <source>
        <dbReference type="SAM" id="Phobius"/>
    </source>
</evidence>
<name>A0ABS8XQJ0_9BURK</name>
<evidence type="ECO:0000313" key="2">
    <source>
        <dbReference type="EMBL" id="MCE4555011.1"/>
    </source>
</evidence>
<keyword evidence="3" id="KW-1185">Reference proteome</keyword>
<evidence type="ECO:0000313" key="3">
    <source>
        <dbReference type="Proteomes" id="UP001200741"/>
    </source>
</evidence>
<organism evidence="2 3">
    <name type="scientific">Pelomonas cellulosilytica</name>
    <dbReference type="NCBI Taxonomy" id="2906762"/>
    <lineage>
        <taxon>Bacteria</taxon>
        <taxon>Pseudomonadati</taxon>
        <taxon>Pseudomonadota</taxon>
        <taxon>Betaproteobacteria</taxon>
        <taxon>Burkholderiales</taxon>
        <taxon>Sphaerotilaceae</taxon>
        <taxon>Roseateles</taxon>
    </lineage>
</organism>
<keyword evidence="1" id="KW-0472">Membrane</keyword>